<dbReference type="InterPro" id="IPR007627">
    <property type="entry name" value="RNA_pol_sigma70_r2"/>
</dbReference>
<dbReference type="Gene3D" id="3.10.450.50">
    <property type="match status" value="1"/>
</dbReference>
<dbReference type="AlphaFoldDB" id="A0A840I8Y7"/>
<name>A0A840I8Y7_9ACTN</name>
<comment type="similarity">
    <text evidence="1">Belongs to the sigma-70 factor family. ECF subfamily.</text>
</comment>
<dbReference type="Pfam" id="PF04542">
    <property type="entry name" value="Sigma70_r2"/>
    <property type="match status" value="1"/>
</dbReference>
<keyword evidence="4" id="KW-0731">Sigma factor</keyword>
<organism evidence="9 10">
    <name type="scientific">Conexibacter arvalis</name>
    <dbReference type="NCBI Taxonomy" id="912552"/>
    <lineage>
        <taxon>Bacteria</taxon>
        <taxon>Bacillati</taxon>
        <taxon>Actinomycetota</taxon>
        <taxon>Thermoleophilia</taxon>
        <taxon>Solirubrobacterales</taxon>
        <taxon>Conexibacteraceae</taxon>
        <taxon>Conexibacter</taxon>
    </lineage>
</organism>
<evidence type="ECO:0000259" key="8">
    <source>
        <dbReference type="Pfam" id="PF12680"/>
    </source>
</evidence>
<dbReference type="InterPro" id="IPR013249">
    <property type="entry name" value="RNA_pol_sigma70_r4_t2"/>
</dbReference>
<dbReference type="PANTHER" id="PTHR43133:SF65">
    <property type="entry name" value="ECF RNA POLYMERASE SIGMA FACTOR SIGG"/>
    <property type="match status" value="1"/>
</dbReference>
<dbReference type="PANTHER" id="PTHR43133">
    <property type="entry name" value="RNA POLYMERASE ECF-TYPE SIGMA FACTO"/>
    <property type="match status" value="1"/>
</dbReference>
<dbReference type="GO" id="GO:0003677">
    <property type="term" value="F:DNA binding"/>
    <property type="evidence" value="ECO:0007669"/>
    <property type="project" value="InterPro"/>
</dbReference>
<dbReference type="InterPro" id="IPR037401">
    <property type="entry name" value="SnoaL-like"/>
</dbReference>
<evidence type="ECO:0000313" key="10">
    <source>
        <dbReference type="Proteomes" id="UP000585272"/>
    </source>
</evidence>
<evidence type="ECO:0000256" key="4">
    <source>
        <dbReference type="ARBA" id="ARBA00023082"/>
    </source>
</evidence>
<evidence type="ECO:0000259" key="7">
    <source>
        <dbReference type="Pfam" id="PF08281"/>
    </source>
</evidence>
<proteinExistence type="inferred from homology"/>
<evidence type="ECO:0000313" key="9">
    <source>
        <dbReference type="EMBL" id="MBB4660731.1"/>
    </source>
</evidence>
<dbReference type="InterPro" id="IPR036388">
    <property type="entry name" value="WH-like_DNA-bd_sf"/>
</dbReference>
<dbReference type="Pfam" id="PF12680">
    <property type="entry name" value="SnoaL_2"/>
    <property type="match status" value="1"/>
</dbReference>
<dbReference type="NCBIfam" id="TIGR02937">
    <property type="entry name" value="sigma70-ECF"/>
    <property type="match status" value="1"/>
</dbReference>
<accession>A0A840I8Y7</accession>
<keyword evidence="5" id="KW-0804">Transcription</keyword>
<dbReference type="NCBIfam" id="NF006089">
    <property type="entry name" value="PRK08241.1"/>
    <property type="match status" value="1"/>
</dbReference>
<feature type="domain" description="RNA polymerase sigma factor 70 region 4 type 2" evidence="7">
    <location>
        <begin position="154"/>
        <end position="204"/>
    </location>
</feature>
<dbReference type="Gene3D" id="1.10.10.10">
    <property type="entry name" value="Winged helix-like DNA-binding domain superfamily/Winged helix DNA-binding domain"/>
    <property type="match status" value="1"/>
</dbReference>
<comment type="subunit">
    <text evidence="2">Interacts transiently with the RNA polymerase catalytic core formed by RpoA, RpoB, RpoC and RpoZ (2 alpha, 1 beta, 1 beta' and 1 omega subunit) to form the RNA polymerase holoenzyme that can initiate transcription.</text>
</comment>
<comment type="caution">
    <text evidence="9">The sequence shown here is derived from an EMBL/GenBank/DDBJ whole genome shotgun (WGS) entry which is preliminary data.</text>
</comment>
<protein>
    <submittedName>
        <fullName evidence="9">RNA polymerase sigma-70 factor (ECF subfamily)</fullName>
    </submittedName>
</protein>
<feature type="domain" description="SnoaL-like" evidence="8">
    <location>
        <begin position="230"/>
        <end position="334"/>
    </location>
</feature>
<evidence type="ECO:0000256" key="1">
    <source>
        <dbReference type="ARBA" id="ARBA00010641"/>
    </source>
</evidence>
<dbReference type="InterPro" id="IPR014284">
    <property type="entry name" value="RNA_pol_sigma-70_dom"/>
</dbReference>
<keyword evidence="3" id="KW-0805">Transcription regulation</keyword>
<dbReference type="CDD" id="cd06171">
    <property type="entry name" value="Sigma70_r4"/>
    <property type="match status" value="1"/>
</dbReference>
<dbReference type="SUPFAM" id="SSF88659">
    <property type="entry name" value="Sigma3 and sigma4 domains of RNA polymerase sigma factors"/>
    <property type="match status" value="1"/>
</dbReference>
<dbReference type="InterPro" id="IPR013324">
    <property type="entry name" value="RNA_pol_sigma_r3/r4-like"/>
</dbReference>
<dbReference type="InterPro" id="IPR014305">
    <property type="entry name" value="RNA_pol_sigma-G_actinobac"/>
</dbReference>
<feature type="domain" description="RNA polymerase sigma-70 region 2" evidence="6">
    <location>
        <begin position="30"/>
        <end position="95"/>
    </location>
</feature>
<dbReference type="SUPFAM" id="SSF54427">
    <property type="entry name" value="NTF2-like"/>
    <property type="match status" value="1"/>
</dbReference>
<evidence type="ECO:0000256" key="5">
    <source>
        <dbReference type="ARBA" id="ARBA00023163"/>
    </source>
</evidence>
<dbReference type="InterPro" id="IPR032710">
    <property type="entry name" value="NTF2-like_dom_sf"/>
</dbReference>
<evidence type="ECO:0000256" key="2">
    <source>
        <dbReference type="ARBA" id="ARBA00011344"/>
    </source>
</evidence>
<dbReference type="Pfam" id="PF08281">
    <property type="entry name" value="Sigma70_r4_2"/>
    <property type="match status" value="1"/>
</dbReference>
<reference evidence="9 10" key="1">
    <citation type="submission" date="2020-08" db="EMBL/GenBank/DDBJ databases">
        <title>Genomic Encyclopedia of Archaeal and Bacterial Type Strains, Phase II (KMG-II): from individual species to whole genera.</title>
        <authorList>
            <person name="Goeker M."/>
        </authorList>
    </citation>
    <scope>NUCLEOTIDE SEQUENCE [LARGE SCALE GENOMIC DNA]</scope>
    <source>
        <strain evidence="9 10">DSM 23288</strain>
    </source>
</reference>
<keyword evidence="10" id="KW-1185">Reference proteome</keyword>
<dbReference type="InterPro" id="IPR039425">
    <property type="entry name" value="RNA_pol_sigma-70-like"/>
</dbReference>
<sequence length="354" mass="39117">MSPGPITPTTTEKLQLEAARGGDERAFQQLVERYRGELLAHCYRMLGSIHDAEDALQDALLRAWRAIGRFEARSSLRSWLYRIATNTCLDLIGKRPRRTTPLEYGPPADAAPGPGAPLSETVWIEPFPDDPLAIPDGLAAPEARYEQRESVELAFVAAMQHLPARQRAVLILREVLGFSAKEVADSLETTVPSVNSALQRARRAVDDKLPEQSQQETLRALGDDGLREVVEGYVDAWQRGDVEAVVAMLADDAVLTMPPMATWYRDEQIVVFLREWAFNGRVYDSLGRRRVKVVPTTANGQPAFGTYSWVESEGAHMPTVLQVLTLRAGRIAEITGFVSPALFTRFGLPASLPA</sequence>
<dbReference type="SUPFAM" id="SSF88946">
    <property type="entry name" value="Sigma2 domain of RNA polymerase sigma factors"/>
    <property type="match status" value="1"/>
</dbReference>
<gene>
    <name evidence="9" type="ORF">BDZ31_000304</name>
</gene>
<dbReference type="RefSeq" id="WP_183338302.1">
    <property type="nucleotide sequence ID" value="NZ_JACHNU010000001.1"/>
</dbReference>
<dbReference type="InterPro" id="IPR013325">
    <property type="entry name" value="RNA_pol_sigma_r2"/>
</dbReference>
<dbReference type="Gene3D" id="1.10.1740.10">
    <property type="match status" value="1"/>
</dbReference>
<dbReference type="EMBL" id="JACHNU010000001">
    <property type="protein sequence ID" value="MBB4660731.1"/>
    <property type="molecule type" value="Genomic_DNA"/>
</dbReference>
<dbReference type="NCBIfam" id="TIGR02960">
    <property type="entry name" value="SigX5"/>
    <property type="match status" value="1"/>
</dbReference>
<evidence type="ECO:0000256" key="3">
    <source>
        <dbReference type="ARBA" id="ARBA00023015"/>
    </source>
</evidence>
<dbReference type="GO" id="GO:0006352">
    <property type="term" value="P:DNA-templated transcription initiation"/>
    <property type="evidence" value="ECO:0007669"/>
    <property type="project" value="InterPro"/>
</dbReference>
<evidence type="ECO:0000259" key="6">
    <source>
        <dbReference type="Pfam" id="PF04542"/>
    </source>
</evidence>
<dbReference type="Proteomes" id="UP000585272">
    <property type="component" value="Unassembled WGS sequence"/>
</dbReference>
<dbReference type="GO" id="GO:0016987">
    <property type="term" value="F:sigma factor activity"/>
    <property type="evidence" value="ECO:0007669"/>
    <property type="project" value="UniProtKB-KW"/>
</dbReference>